<dbReference type="OrthoDB" id="1555531at2759"/>
<dbReference type="AlphaFoldDB" id="L0R8E0"/>
<feature type="transmembrane region" description="Helical" evidence="1">
    <location>
        <begin position="12"/>
        <end position="31"/>
    </location>
</feature>
<sequence length="46" mass="5184">MTWNVSCQGENVVTLLLRSGGFFIFLLLEAVDQKCLPVLPKHCCEM</sequence>
<accession>L0R8E0</accession>
<gene>
    <name evidence="2" type="primary">RPIA</name>
</gene>
<reference evidence="2" key="1">
    <citation type="submission" date="2012-10" db="EMBL/GenBank/DDBJ databases">
        <title>Direct identification of alternative open reading frame translation products in human.</title>
        <authorList>
            <person name="Vanderperre B."/>
            <person name="Lucier J.-F."/>
            <person name="Motard J."/>
            <person name="Tremblay G."/>
            <person name="Vanderperre S."/>
            <person name="Wisztorski M."/>
            <person name="Salzet M."/>
            <person name="Boisvert F.-M."/>
            <person name="Roucou X."/>
        </authorList>
    </citation>
    <scope>NUCLEOTIDE SEQUENCE</scope>
</reference>
<organism evidence="2">
    <name type="scientific">Homo sapiens</name>
    <name type="common">Human</name>
    <dbReference type="NCBI Taxonomy" id="9606"/>
    <lineage>
        <taxon>Eukaryota</taxon>
        <taxon>Metazoa</taxon>
        <taxon>Chordata</taxon>
        <taxon>Craniata</taxon>
        <taxon>Vertebrata</taxon>
        <taxon>Euteleostomi</taxon>
        <taxon>Mammalia</taxon>
        <taxon>Eutheria</taxon>
        <taxon>Euarchontoglires</taxon>
        <taxon>Primates</taxon>
        <taxon>Haplorrhini</taxon>
        <taxon>Catarrhini</taxon>
        <taxon>Hominidae</taxon>
        <taxon>Homo</taxon>
    </lineage>
</organism>
<proteinExistence type="predicted"/>
<dbReference type="EMBL" id="HF548095">
    <property type="protein sequence ID" value="CCO13806.1"/>
    <property type="molecule type" value="Genomic_DNA"/>
</dbReference>
<keyword evidence="1" id="KW-0472">Membrane</keyword>
<evidence type="ECO:0000256" key="1">
    <source>
        <dbReference type="SAM" id="Phobius"/>
    </source>
</evidence>
<name>L0R8E0_HUMAN</name>
<keyword evidence="1" id="KW-0812">Transmembrane</keyword>
<protein>
    <submittedName>
        <fullName evidence="2">Alternative protein RPIA</fullName>
    </submittedName>
</protein>
<keyword evidence="1" id="KW-1133">Transmembrane helix</keyword>
<dbReference type="ChiTaRS" id="RPIA">
    <property type="organism name" value="human"/>
</dbReference>
<evidence type="ECO:0000313" key="2">
    <source>
        <dbReference type="EMBL" id="CCO13806.1"/>
    </source>
</evidence>